<comment type="similarity">
    <text evidence="2">Belongs to the AIM9 family.</text>
</comment>
<evidence type="ECO:0000256" key="6">
    <source>
        <dbReference type="ARBA" id="ARBA00031849"/>
    </source>
</evidence>
<dbReference type="GO" id="GO:0005739">
    <property type="term" value="C:mitochondrion"/>
    <property type="evidence" value="ECO:0007669"/>
    <property type="project" value="UniProtKB-SubCell"/>
</dbReference>
<evidence type="ECO:0000259" key="8">
    <source>
        <dbReference type="Pfam" id="PF01636"/>
    </source>
</evidence>
<evidence type="ECO:0000256" key="3">
    <source>
        <dbReference type="ARBA" id="ARBA00016197"/>
    </source>
</evidence>
<dbReference type="SUPFAM" id="SSF56112">
    <property type="entry name" value="Protein kinase-like (PK-like)"/>
    <property type="match status" value="1"/>
</dbReference>
<dbReference type="PANTHER" id="PTHR36091">
    <property type="entry name" value="ALTERED INHERITANCE OF MITOCHONDRIA PROTEIN 9, MITOCHONDRIAL"/>
    <property type="match status" value="1"/>
</dbReference>
<feature type="domain" description="Aminoglycoside phosphotransferase" evidence="8">
    <location>
        <begin position="33"/>
        <end position="283"/>
    </location>
</feature>
<dbReference type="AlphaFoldDB" id="A0A4U0TP33"/>
<accession>A0A4U0TP33</accession>
<dbReference type="InterPro" id="IPR002575">
    <property type="entry name" value="Aminoglycoside_PTrfase"/>
</dbReference>
<keyword evidence="5" id="KW-0496">Mitochondrion</keyword>
<protein>
    <recommendedName>
        <fullName evidence="3">Altered inheritance of mitochondria protein 9, mitochondrial</fullName>
    </recommendedName>
    <alternativeName>
        <fullName evidence="6">Found in mitochondrial proteome protein 29</fullName>
    </alternativeName>
</protein>
<sequence length="482" mass="53912">MHFDFNALLDLAIECSPGARQVIDCKKKEGGFNRVFMIHLDNGKTVVARLPTRVAGPPRLTVSSEVATLQFVKERTNIPVPSVLSWSSETDNAIGCEYIVMNAMPGVPLKDVWNIMTTSQHIRCIQAMSRLNVQLWRLDFPCYGSLYLSSKSPHDAVSLDDTYMIPWDLESTHGSLTTSGAYKRNTGHSLEAYLLALLAKARSIAPGKRSENQGDQLLYSEEARTALLDTVQDSLKPIIGLDAVQNASGPTLFHPDFHTRNIFVDSEDPTKITGIIDWQSAAIEPSFMLTAETPDFAEELPHDGSAHEESSTETDELTPQAKVRVDAEFCAKSWAVMLHICPKSRAAHDLDSSLVHLLAAGSAGWLKDAVSMRQILLEVGAKWEELQLPGESFYKPGDTEAAELKRQFDVMKTDRQLRDHLARLVGCQTDGWVPVERWDEVLPVYRKEYRRFVESFLNEAHTDEEKAAAVREANSLWPFDQR</sequence>
<evidence type="ECO:0000256" key="5">
    <source>
        <dbReference type="ARBA" id="ARBA00023128"/>
    </source>
</evidence>
<feature type="region of interest" description="Disordered" evidence="7">
    <location>
        <begin position="298"/>
        <end position="319"/>
    </location>
</feature>
<evidence type="ECO:0000256" key="1">
    <source>
        <dbReference type="ARBA" id="ARBA00004173"/>
    </source>
</evidence>
<evidence type="ECO:0000256" key="7">
    <source>
        <dbReference type="SAM" id="MobiDB-lite"/>
    </source>
</evidence>
<name>A0A4U0TP33_9PEZI</name>
<dbReference type="EMBL" id="NAJL01000052">
    <property type="protein sequence ID" value="TKA23707.1"/>
    <property type="molecule type" value="Genomic_DNA"/>
</dbReference>
<dbReference type="Gene3D" id="3.90.1200.10">
    <property type="match status" value="1"/>
</dbReference>
<comment type="subcellular location">
    <subcellularLocation>
        <location evidence="1">Mitochondrion</location>
    </subcellularLocation>
</comment>
<feature type="compositionally biased region" description="Basic and acidic residues" evidence="7">
    <location>
        <begin position="299"/>
        <end position="310"/>
    </location>
</feature>
<evidence type="ECO:0000256" key="4">
    <source>
        <dbReference type="ARBA" id="ARBA00022946"/>
    </source>
</evidence>
<dbReference type="Pfam" id="PF01636">
    <property type="entry name" value="APH"/>
    <property type="match status" value="1"/>
</dbReference>
<reference evidence="9 10" key="1">
    <citation type="submission" date="2017-03" db="EMBL/GenBank/DDBJ databases">
        <title>Genomes of endolithic fungi from Antarctica.</title>
        <authorList>
            <person name="Coleine C."/>
            <person name="Masonjones S."/>
            <person name="Stajich J.E."/>
        </authorList>
    </citation>
    <scope>NUCLEOTIDE SEQUENCE [LARGE SCALE GENOMIC DNA]</scope>
    <source>
        <strain evidence="9 10">CCFEE 6315</strain>
    </source>
</reference>
<gene>
    <name evidence="9" type="ORF">B0A50_06543</name>
</gene>
<dbReference type="OrthoDB" id="2831558at2759"/>
<organism evidence="9 10">
    <name type="scientific">Salinomyces thailandicus</name>
    <dbReference type="NCBI Taxonomy" id="706561"/>
    <lineage>
        <taxon>Eukaryota</taxon>
        <taxon>Fungi</taxon>
        <taxon>Dikarya</taxon>
        <taxon>Ascomycota</taxon>
        <taxon>Pezizomycotina</taxon>
        <taxon>Dothideomycetes</taxon>
        <taxon>Dothideomycetidae</taxon>
        <taxon>Mycosphaerellales</taxon>
        <taxon>Teratosphaeriaceae</taxon>
        <taxon>Salinomyces</taxon>
    </lineage>
</organism>
<keyword evidence="4" id="KW-0809">Transit peptide</keyword>
<evidence type="ECO:0000313" key="9">
    <source>
        <dbReference type="EMBL" id="TKA23707.1"/>
    </source>
</evidence>
<dbReference type="InterPro" id="IPR011009">
    <property type="entry name" value="Kinase-like_dom_sf"/>
</dbReference>
<dbReference type="InterPro" id="IPR051035">
    <property type="entry name" value="Mito_inheritance_9"/>
</dbReference>
<evidence type="ECO:0000256" key="2">
    <source>
        <dbReference type="ARBA" id="ARBA00005543"/>
    </source>
</evidence>
<evidence type="ECO:0000313" key="10">
    <source>
        <dbReference type="Proteomes" id="UP000308549"/>
    </source>
</evidence>
<comment type="caution">
    <text evidence="9">The sequence shown here is derived from an EMBL/GenBank/DDBJ whole genome shotgun (WGS) entry which is preliminary data.</text>
</comment>
<dbReference type="Proteomes" id="UP000308549">
    <property type="component" value="Unassembled WGS sequence"/>
</dbReference>
<keyword evidence="10" id="KW-1185">Reference proteome</keyword>
<proteinExistence type="inferred from homology"/>
<dbReference type="PANTHER" id="PTHR36091:SF1">
    <property type="entry name" value="ALTERED INHERITANCE OF MITOCHONDRIA PROTEIN 9, MITOCHONDRIAL"/>
    <property type="match status" value="1"/>
</dbReference>